<dbReference type="Proteomes" id="UP000485058">
    <property type="component" value="Unassembled WGS sequence"/>
</dbReference>
<organism evidence="3 4">
    <name type="scientific">Haematococcus lacustris</name>
    <name type="common">Green alga</name>
    <name type="synonym">Haematococcus pluvialis</name>
    <dbReference type="NCBI Taxonomy" id="44745"/>
    <lineage>
        <taxon>Eukaryota</taxon>
        <taxon>Viridiplantae</taxon>
        <taxon>Chlorophyta</taxon>
        <taxon>core chlorophytes</taxon>
        <taxon>Chlorophyceae</taxon>
        <taxon>CS clade</taxon>
        <taxon>Chlamydomonadales</taxon>
        <taxon>Haematococcaceae</taxon>
        <taxon>Haematococcus</taxon>
    </lineage>
</organism>
<evidence type="ECO:0000256" key="1">
    <source>
        <dbReference type="SAM" id="MobiDB-lite"/>
    </source>
</evidence>
<feature type="chain" id="PRO_5025689264" evidence="2">
    <location>
        <begin position="25"/>
        <end position="100"/>
    </location>
</feature>
<evidence type="ECO:0000313" key="3">
    <source>
        <dbReference type="EMBL" id="GFH15182.1"/>
    </source>
</evidence>
<proteinExistence type="predicted"/>
<feature type="compositionally biased region" description="Acidic residues" evidence="1">
    <location>
        <begin position="90"/>
        <end position="100"/>
    </location>
</feature>
<keyword evidence="2" id="KW-0732">Signal</keyword>
<evidence type="ECO:0000313" key="4">
    <source>
        <dbReference type="Proteomes" id="UP000485058"/>
    </source>
</evidence>
<feature type="compositionally biased region" description="Basic and acidic residues" evidence="1">
    <location>
        <begin position="69"/>
        <end position="89"/>
    </location>
</feature>
<reference evidence="3 4" key="1">
    <citation type="submission" date="2020-02" db="EMBL/GenBank/DDBJ databases">
        <title>Draft genome sequence of Haematococcus lacustris strain NIES-144.</title>
        <authorList>
            <person name="Morimoto D."/>
            <person name="Nakagawa S."/>
            <person name="Yoshida T."/>
            <person name="Sawayama S."/>
        </authorList>
    </citation>
    <scope>NUCLEOTIDE SEQUENCE [LARGE SCALE GENOMIC DNA]</scope>
    <source>
        <strain evidence="3 4">NIES-144</strain>
    </source>
</reference>
<feature type="region of interest" description="Disordered" evidence="1">
    <location>
        <begin position="65"/>
        <end position="100"/>
    </location>
</feature>
<dbReference type="AlphaFoldDB" id="A0A699ZHQ9"/>
<gene>
    <name evidence="3" type="ORF">HaLaN_11363</name>
</gene>
<feature type="signal peptide" evidence="2">
    <location>
        <begin position="1"/>
        <end position="24"/>
    </location>
</feature>
<dbReference type="EMBL" id="BLLF01000817">
    <property type="protein sequence ID" value="GFH15182.1"/>
    <property type="molecule type" value="Genomic_DNA"/>
</dbReference>
<name>A0A699ZHQ9_HAELA</name>
<feature type="compositionally biased region" description="Low complexity" evidence="1">
    <location>
        <begin position="26"/>
        <end position="42"/>
    </location>
</feature>
<feature type="region of interest" description="Disordered" evidence="1">
    <location>
        <begin position="26"/>
        <end position="47"/>
    </location>
</feature>
<accession>A0A699ZHQ9</accession>
<evidence type="ECO:0000256" key="2">
    <source>
        <dbReference type="SAM" id="SignalP"/>
    </source>
</evidence>
<sequence>MRAAMRTAALVALAMAMMLNVAAATDLSGSATSSPSSSTTKTNNDNGLLNPLVLAIQTLPFFRPVDVAGDDKGKVDPFDGDKGKGKEESSTEEVEGTDSK</sequence>
<comment type="caution">
    <text evidence="3">The sequence shown here is derived from an EMBL/GenBank/DDBJ whole genome shotgun (WGS) entry which is preliminary data.</text>
</comment>
<protein>
    <submittedName>
        <fullName evidence="3">Uncharacterized protein</fullName>
    </submittedName>
</protein>
<keyword evidence="4" id="KW-1185">Reference proteome</keyword>